<keyword evidence="1" id="KW-0378">Hydrolase</keyword>
<dbReference type="PANTHER" id="PTHR47623:SF1">
    <property type="entry name" value="OS09G0287300 PROTEIN"/>
    <property type="match status" value="1"/>
</dbReference>
<dbReference type="InterPro" id="IPR013078">
    <property type="entry name" value="His_Pase_superF_clade-1"/>
</dbReference>
<dbReference type="EC" id="3.1.3.-" evidence="1"/>
<name>A0A7W9S311_9HYPH</name>
<dbReference type="GO" id="GO:0016787">
    <property type="term" value="F:hydrolase activity"/>
    <property type="evidence" value="ECO:0007669"/>
    <property type="project" value="UniProtKB-KW"/>
</dbReference>
<proteinExistence type="predicted"/>
<dbReference type="RefSeq" id="WP_183830392.1">
    <property type="nucleotide sequence ID" value="NZ_JACHEU010000001.1"/>
</dbReference>
<gene>
    <name evidence="1" type="ORF">HNR59_002400</name>
</gene>
<dbReference type="AlphaFoldDB" id="A0A7W9S311"/>
<accession>A0A7W9S311</accession>
<comment type="caution">
    <text evidence="1">The sequence shown here is derived from an EMBL/GenBank/DDBJ whole genome shotgun (WGS) entry which is preliminary data.</text>
</comment>
<evidence type="ECO:0000313" key="1">
    <source>
        <dbReference type="EMBL" id="MBB6013055.1"/>
    </source>
</evidence>
<dbReference type="EMBL" id="JACHEU010000001">
    <property type="protein sequence ID" value="MBB6013055.1"/>
    <property type="molecule type" value="Genomic_DNA"/>
</dbReference>
<reference evidence="1 2" key="1">
    <citation type="submission" date="2020-08" db="EMBL/GenBank/DDBJ databases">
        <title>Genomic Encyclopedia of Type Strains, Phase IV (KMG-IV): sequencing the most valuable type-strain genomes for metagenomic binning, comparative biology and taxonomic classification.</title>
        <authorList>
            <person name="Goeker M."/>
        </authorList>
    </citation>
    <scope>NUCLEOTIDE SEQUENCE [LARGE SCALE GENOMIC DNA]</scope>
    <source>
        <strain evidence="1 2">DSM 11099</strain>
    </source>
</reference>
<sequence>MRQLFLLRHAKSSWDDPSLSDFQRPLANRGLRAAPLMGREMARRGWLPDLALISSSVRTRQTWELAAAQWKNPCTSIFIDTIYEADPADILAEIKKTPDEAGSLLVIGHNPGLELLVSMLAGPGSSVPALEKLERKFPTAAIVRLEIGSNWQDLSAETSRLTDFITPKDIA</sequence>
<keyword evidence="2" id="KW-1185">Reference proteome</keyword>
<dbReference type="Pfam" id="PF00300">
    <property type="entry name" value="His_Phos_1"/>
    <property type="match status" value="1"/>
</dbReference>
<dbReference type="InterPro" id="IPR029033">
    <property type="entry name" value="His_PPase_superfam"/>
</dbReference>
<evidence type="ECO:0000313" key="2">
    <source>
        <dbReference type="Proteomes" id="UP000533306"/>
    </source>
</evidence>
<dbReference type="SUPFAM" id="SSF53254">
    <property type="entry name" value="Phosphoglycerate mutase-like"/>
    <property type="match status" value="1"/>
</dbReference>
<dbReference type="PANTHER" id="PTHR47623">
    <property type="entry name" value="OS09G0287300 PROTEIN"/>
    <property type="match status" value="1"/>
</dbReference>
<dbReference type="Proteomes" id="UP000533306">
    <property type="component" value="Unassembled WGS sequence"/>
</dbReference>
<protein>
    <submittedName>
        <fullName evidence="1">Phosphohistidine phosphatase</fullName>
        <ecNumber evidence="1">3.1.3.-</ecNumber>
    </submittedName>
</protein>
<organism evidence="1 2">
    <name type="scientific">Aquamicrobium lusatiense</name>
    <dbReference type="NCBI Taxonomy" id="89772"/>
    <lineage>
        <taxon>Bacteria</taxon>
        <taxon>Pseudomonadati</taxon>
        <taxon>Pseudomonadota</taxon>
        <taxon>Alphaproteobacteria</taxon>
        <taxon>Hyphomicrobiales</taxon>
        <taxon>Phyllobacteriaceae</taxon>
        <taxon>Aquamicrobium</taxon>
    </lineage>
</organism>
<dbReference type="Gene3D" id="3.40.50.1240">
    <property type="entry name" value="Phosphoglycerate mutase-like"/>
    <property type="match status" value="1"/>
</dbReference>
<dbReference type="CDD" id="cd07067">
    <property type="entry name" value="HP_PGM_like"/>
    <property type="match status" value="1"/>
</dbReference>